<dbReference type="PANTHER" id="PTHR10971">
    <property type="entry name" value="MRNA EXPORT FACTOR AND BUB3"/>
    <property type="match status" value="1"/>
</dbReference>
<dbReference type="PROSITE" id="PS50082">
    <property type="entry name" value="WD_REPEATS_2"/>
    <property type="match status" value="4"/>
</dbReference>
<feature type="region of interest" description="Disordered" evidence="4">
    <location>
        <begin position="1"/>
        <end position="21"/>
    </location>
</feature>
<feature type="repeat" description="WD" evidence="3">
    <location>
        <begin position="21"/>
        <end position="51"/>
    </location>
</feature>
<dbReference type="Gene3D" id="2.130.10.10">
    <property type="entry name" value="YVTN repeat-like/Quinoprotein amine dehydrogenase"/>
    <property type="match status" value="1"/>
</dbReference>
<feature type="repeat" description="WD" evidence="3">
    <location>
        <begin position="250"/>
        <end position="282"/>
    </location>
</feature>
<dbReference type="VEuPathDB" id="FungiDB:I302_01261"/>
<evidence type="ECO:0000259" key="5">
    <source>
        <dbReference type="Pfam" id="PF12894"/>
    </source>
</evidence>
<proteinExistence type="predicted"/>
<evidence type="ECO:0000256" key="1">
    <source>
        <dbReference type="ARBA" id="ARBA00022574"/>
    </source>
</evidence>
<dbReference type="Pfam" id="PF00400">
    <property type="entry name" value="WD40"/>
    <property type="match status" value="1"/>
</dbReference>
<feature type="region of interest" description="Disordered" evidence="4">
    <location>
        <begin position="339"/>
        <end position="367"/>
    </location>
</feature>
<evidence type="ECO:0000256" key="3">
    <source>
        <dbReference type="PROSITE-ProRule" id="PRU00221"/>
    </source>
</evidence>
<keyword evidence="1 3" id="KW-0853">WD repeat</keyword>
<keyword evidence="2" id="KW-0677">Repeat</keyword>
<dbReference type="SMART" id="SM00320">
    <property type="entry name" value="WD40"/>
    <property type="match status" value="5"/>
</dbReference>
<feature type="repeat" description="WD" evidence="3">
    <location>
        <begin position="60"/>
        <end position="101"/>
    </location>
</feature>
<reference evidence="7" key="2">
    <citation type="submission" date="2013-07" db="EMBL/GenBank/DDBJ databases">
        <authorList>
            <consortium name="The Broad Institute Genome Sequencing Platform"/>
            <person name="Cuomo C."/>
            <person name="Litvintseva A."/>
            <person name="Chen Y."/>
            <person name="Heitman J."/>
            <person name="Sun S."/>
            <person name="Springer D."/>
            <person name="Dromer F."/>
            <person name="Young S.K."/>
            <person name="Zeng Q."/>
            <person name="Gargeya S."/>
            <person name="Fitzgerald M."/>
            <person name="Abouelleil A."/>
            <person name="Alvarado L."/>
            <person name="Berlin A.M."/>
            <person name="Chapman S.B."/>
            <person name="Dewar J."/>
            <person name="Goldberg J."/>
            <person name="Griggs A."/>
            <person name="Gujja S."/>
            <person name="Hansen M."/>
            <person name="Howarth C."/>
            <person name="Imamovic A."/>
            <person name="Larimer J."/>
            <person name="McCowan C."/>
            <person name="Murphy C."/>
            <person name="Pearson M."/>
            <person name="Priest M."/>
            <person name="Roberts A."/>
            <person name="Saif S."/>
            <person name="Shea T."/>
            <person name="Sykes S."/>
            <person name="Wortman J."/>
            <person name="Nusbaum C."/>
            <person name="Birren B."/>
        </authorList>
    </citation>
    <scope>NUCLEOTIDE SEQUENCE</scope>
    <source>
        <strain evidence="7">CBS 10118</strain>
    </source>
</reference>
<dbReference type="RefSeq" id="XP_019050818.1">
    <property type="nucleotide sequence ID" value="XM_019187940.1"/>
</dbReference>
<dbReference type="EMBL" id="CP144541">
    <property type="protein sequence ID" value="WVW80588.1"/>
    <property type="molecule type" value="Genomic_DNA"/>
</dbReference>
<dbReference type="PROSITE" id="PS50294">
    <property type="entry name" value="WD_REPEATS_REGION"/>
    <property type="match status" value="1"/>
</dbReference>
<dbReference type="SUPFAM" id="SSF50978">
    <property type="entry name" value="WD40 repeat-like"/>
    <property type="match status" value="1"/>
</dbReference>
<feature type="domain" description="Anaphase-promoting complex subunit 4-like WD40" evidence="5">
    <location>
        <begin position="26"/>
        <end position="115"/>
    </location>
</feature>
<dbReference type="Proteomes" id="UP000092730">
    <property type="component" value="Chromosome 1"/>
</dbReference>
<reference evidence="7" key="4">
    <citation type="submission" date="2024-02" db="EMBL/GenBank/DDBJ databases">
        <title>Comparative genomics of Cryptococcus and Kwoniella reveals pathogenesis evolution and contrasting modes of karyotype evolution via chromosome fusion or intercentromeric recombination.</title>
        <authorList>
            <person name="Coelho M.A."/>
            <person name="David-Palma M."/>
            <person name="Shea T."/>
            <person name="Bowers K."/>
            <person name="McGinley-Smith S."/>
            <person name="Mohammad A.W."/>
            <person name="Gnirke A."/>
            <person name="Yurkov A.M."/>
            <person name="Nowrousian M."/>
            <person name="Sun S."/>
            <person name="Cuomo C.A."/>
            <person name="Heitman J."/>
        </authorList>
    </citation>
    <scope>NUCLEOTIDE SEQUENCE</scope>
    <source>
        <strain evidence="7">CBS 10118</strain>
    </source>
</reference>
<dbReference type="InterPro" id="IPR015943">
    <property type="entry name" value="WD40/YVTN_repeat-like_dom_sf"/>
</dbReference>
<dbReference type="STRING" id="1296100.A0A1B9GFH7"/>
<reference evidence="6" key="1">
    <citation type="submission" date="2013-07" db="EMBL/GenBank/DDBJ databases">
        <title>The Genome Sequence of Cryptococcus bestiolae CBS10118.</title>
        <authorList>
            <consortium name="The Broad Institute Genome Sequencing Platform"/>
            <person name="Cuomo C."/>
            <person name="Litvintseva A."/>
            <person name="Chen Y."/>
            <person name="Heitman J."/>
            <person name="Sun S."/>
            <person name="Springer D."/>
            <person name="Dromer F."/>
            <person name="Young S.K."/>
            <person name="Zeng Q."/>
            <person name="Gargeya S."/>
            <person name="Fitzgerald M."/>
            <person name="Abouelleil A."/>
            <person name="Alvarado L."/>
            <person name="Berlin A.M."/>
            <person name="Chapman S.B."/>
            <person name="Dewar J."/>
            <person name="Goldberg J."/>
            <person name="Griggs A."/>
            <person name="Gujja S."/>
            <person name="Hansen M."/>
            <person name="Howarth C."/>
            <person name="Imamovic A."/>
            <person name="Larimer J."/>
            <person name="McCowan C."/>
            <person name="Murphy C."/>
            <person name="Pearson M."/>
            <person name="Priest M."/>
            <person name="Roberts A."/>
            <person name="Saif S."/>
            <person name="Shea T."/>
            <person name="Sykes S."/>
            <person name="Wortman J."/>
            <person name="Nusbaum C."/>
            <person name="Birren B."/>
        </authorList>
    </citation>
    <scope>NUCLEOTIDE SEQUENCE [LARGE SCALE GENOMIC DNA]</scope>
    <source>
        <strain evidence="6">CBS 10118</strain>
    </source>
</reference>
<gene>
    <name evidence="6" type="ORF">I302_01261</name>
    <name evidence="7" type="ORF">I302_102574</name>
</gene>
<dbReference type="Pfam" id="PF12894">
    <property type="entry name" value="ANAPC4_WD40"/>
    <property type="match status" value="1"/>
</dbReference>
<dbReference type="InterPro" id="IPR036322">
    <property type="entry name" value="WD40_repeat_dom_sf"/>
</dbReference>
<evidence type="ECO:0000256" key="4">
    <source>
        <dbReference type="SAM" id="MobiDB-lite"/>
    </source>
</evidence>
<accession>A0A1B9GFH7</accession>
<dbReference type="InterPro" id="IPR024977">
    <property type="entry name" value="Apc4-like_WD40_dom"/>
</dbReference>
<dbReference type="AlphaFoldDB" id="A0A1B9GFH7"/>
<dbReference type="KEGG" id="kbi:30205660"/>
<dbReference type="OrthoDB" id="256303at2759"/>
<dbReference type="InterPro" id="IPR001680">
    <property type="entry name" value="WD40_rpt"/>
</dbReference>
<keyword evidence="8" id="KW-1185">Reference proteome</keyword>
<protein>
    <submittedName>
        <fullName evidence="6">mRNA export factor</fullName>
    </submittedName>
</protein>
<evidence type="ECO:0000256" key="2">
    <source>
        <dbReference type="ARBA" id="ARBA00022737"/>
    </source>
</evidence>
<evidence type="ECO:0000313" key="7">
    <source>
        <dbReference type="EMBL" id="WVW80588.1"/>
    </source>
</evidence>
<reference evidence="6" key="3">
    <citation type="submission" date="2014-01" db="EMBL/GenBank/DDBJ databases">
        <title>Evolution of pathogenesis and genome organization in the Tremellales.</title>
        <authorList>
            <person name="Cuomo C."/>
            <person name="Litvintseva A."/>
            <person name="Heitman J."/>
            <person name="Chen Y."/>
            <person name="Sun S."/>
            <person name="Springer D."/>
            <person name="Dromer F."/>
            <person name="Young S."/>
            <person name="Zeng Q."/>
            <person name="Chapman S."/>
            <person name="Gujja S."/>
            <person name="Saif S."/>
            <person name="Birren B."/>
        </authorList>
    </citation>
    <scope>NUCLEOTIDE SEQUENCE</scope>
    <source>
        <strain evidence="6">CBS 10118</strain>
    </source>
</reference>
<dbReference type="GeneID" id="30205660"/>
<name>A0A1B9GFH7_9TREE</name>
<evidence type="ECO:0000313" key="6">
    <source>
        <dbReference type="EMBL" id="OCF29748.1"/>
    </source>
</evidence>
<evidence type="ECO:0000313" key="8">
    <source>
        <dbReference type="Proteomes" id="UP000092730"/>
    </source>
</evidence>
<sequence length="367" mass="40047">MLSSAFRAPAKDIELSSPPPDSVSALAFSPTADILAVASWDNNVRLYDVNSQGQSQGKAMYSHQAPVLDLAWSKDGQYVFSAGCDNTAQMYNVQTQQAQQVAQHDAPIKCIEYAEIQGSGPVLITAGWDKKLKYWDLRSPNPIATLDLSDRAYSMDVAVSLLVVATGDRQIHVINLSNPTTIYKTIESPLKWQTRVVKCFPTGDAYAIGSVEGRVAIQYPGGDDKKNYSFKCHRYDIPNGTLPGSPAVSGSQHVFAINTITFHKTQYTFCTGGSDGSLTFWDGVARTKLKTFSCKDLNNGDTDARPPQFGTPIVASSFNHTHEIIAYALSYDWSKGHGGVPPQGSNTTKVMLHPVKPEEVNKKPPKR</sequence>
<organism evidence="6">
    <name type="scientific">Kwoniella bestiolae CBS 10118</name>
    <dbReference type="NCBI Taxonomy" id="1296100"/>
    <lineage>
        <taxon>Eukaryota</taxon>
        <taxon>Fungi</taxon>
        <taxon>Dikarya</taxon>
        <taxon>Basidiomycota</taxon>
        <taxon>Agaricomycotina</taxon>
        <taxon>Tremellomycetes</taxon>
        <taxon>Tremellales</taxon>
        <taxon>Cryptococcaceae</taxon>
        <taxon>Kwoniella</taxon>
    </lineage>
</organism>
<feature type="compositionally biased region" description="Basic and acidic residues" evidence="4">
    <location>
        <begin position="355"/>
        <end position="367"/>
    </location>
</feature>
<dbReference type="EMBL" id="KI894018">
    <property type="protein sequence ID" value="OCF29748.1"/>
    <property type="molecule type" value="Genomic_DNA"/>
</dbReference>
<feature type="repeat" description="WD" evidence="3">
    <location>
        <begin position="101"/>
        <end position="145"/>
    </location>
</feature>